<protein>
    <submittedName>
        <fullName evidence="5">Substrate-binding domain-containing protein</fullName>
    </submittedName>
</protein>
<feature type="domain" description="HTH lacI-type" evidence="4">
    <location>
        <begin position="6"/>
        <end position="63"/>
    </location>
</feature>
<evidence type="ECO:0000259" key="4">
    <source>
        <dbReference type="PROSITE" id="PS50932"/>
    </source>
</evidence>
<evidence type="ECO:0000256" key="3">
    <source>
        <dbReference type="ARBA" id="ARBA00023163"/>
    </source>
</evidence>
<dbReference type="SMART" id="SM00354">
    <property type="entry name" value="HTH_LACI"/>
    <property type="match status" value="1"/>
</dbReference>
<name>A0ABW8YW50_9FLAO</name>
<dbReference type="Gene3D" id="3.40.50.2300">
    <property type="match status" value="2"/>
</dbReference>
<evidence type="ECO:0000256" key="2">
    <source>
        <dbReference type="ARBA" id="ARBA00023125"/>
    </source>
</evidence>
<keyword evidence="6" id="KW-1185">Reference proteome</keyword>
<dbReference type="Proteomes" id="UP001629156">
    <property type="component" value="Unassembled WGS sequence"/>
</dbReference>
<evidence type="ECO:0000256" key="1">
    <source>
        <dbReference type="ARBA" id="ARBA00023015"/>
    </source>
</evidence>
<dbReference type="InterPro" id="IPR000843">
    <property type="entry name" value="HTH_LacI"/>
</dbReference>
<dbReference type="InterPro" id="IPR028082">
    <property type="entry name" value="Peripla_BP_I"/>
</dbReference>
<keyword evidence="2" id="KW-0238">DNA-binding</keyword>
<dbReference type="PANTHER" id="PTHR30146">
    <property type="entry name" value="LACI-RELATED TRANSCRIPTIONAL REPRESSOR"/>
    <property type="match status" value="1"/>
</dbReference>
<dbReference type="PANTHER" id="PTHR30146:SF154">
    <property type="entry name" value="TRANSCRIPTION REGULATOR, MEMBER OF GALR FAMILY"/>
    <property type="match status" value="1"/>
</dbReference>
<dbReference type="InterPro" id="IPR010982">
    <property type="entry name" value="Lambda_DNA-bd_dom_sf"/>
</dbReference>
<gene>
    <name evidence="5" type="ORF">ABS766_08940</name>
</gene>
<keyword evidence="3" id="KW-0804">Transcription</keyword>
<dbReference type="Pfam" id="PF00356">
    <property type="entry name" value="LacI"/>
    <property type="match status" value="1"/>
</dbReference>
<proteinExistence type="predicted"/>
<dbReference type="SUPFAM" id="SSF47413">
    <property type="entry name" value="lambda repressor-like DNA-binding domains"/>
    <property type="match status" value="1"/>
</dbReference>
<evidence type="ECO:0000313" key="6">
    <source>
        <dbReference type="Proteomes" id="UP001629156"/>
    </source>
</evidence>
<organism evidence="5 6">
    <name type="scientific">Flavobacterium rhizosphaerae</name>
    <dbReference type="NCBI Taxonomy" id="3163298"/>
    <lineage>
        <taxon>Bacteria</taxon>
        <taxon>Pseudomonadati</taxon>
        <taxon>Bacteroidota</taxon>
        <taxon>Flavobacteriia</taxon>
        <taxon>Flavobacteriales</taxon>
        <taxon>Flavobacteriaceae</taxon>
        <taxon>Flavobacterium</taxon>
    </lineage>
</organism>
<dbReference type="Gene3D" id="1.10.260.40">
    <property type="entry name" value="lambda repressor-like DNA-binding domains"/>
    <property type="match status" value="1"/>
</dbReference>
<dbReference type="RefSeq" id="WP_408084795.1">
    <property type="nucleotide sequence ID" value="NZ_JBELPZ010000007.1"/>
</dbReference>
<comment type="caution">
    <text evidence="5">The sequence shown here is derived from an EMBL/GenBank/DDBJ whole genome shotgun (WGS) entry which is preliminary data.</text>
</comment>
<dbReference type="SUPFAM" id="SSF53822">
    <property type="entry name" value="Periplasmic binding protein-like I"/>
    <property type="match status" value="1"/>
</dbReference>
<keyword evidence="1" id="KW-0805">Transcription regulation</keyword>
<dbReference type="CDD" id="cd01392">
    <property type="entry name" value="HTH_LacI"/>
    <property type="match status" value="1"/>
</dbReference>
<sequence>MKKKRVSLKSIAEALNTSSTTVSFILNGKAEEKHISAKLTKKVLDYVAEINYQPNQLAKSLRTGRSNILVFMVEDISNSFFSRLARVIEDIAYKKGYKVIFCSNENDDNKSIELINLFSLRQVDGFIIVPSPGLSPVIKKLVNENIPVILLDRYFENLECNIVVINNKEASYEATMHLIKNGYKNILFITTDTQQTQMIARLDGYKEALQEYGLVPQVLFIPFKDTHTEESKVLILNFLKNSQHKDALFFATNYLTLKALEAFKENAPELTEKLGMVTFDDNDFFSVLTPTITAVSQPLWEMANQLMKLMLHLLNSKDEVLLPKKIVLDAELLVRNSSISVDKNEHNYND</sequence>
<reference evidence="5 6" key="1">
    <citation type="submission" date="2024-06" db="EMBL/GenBank/DDBJ databases">
        <authorList>
            <person name="Kaempfer P."/>
            <person name="Viver T."/>
        </authorList>
    </citation>
    <scope>NUCLEOTIDE SEQUENCE [LARGE SCALE GENOMIC DNA]</scope>
    <source>
        <strain evidence="5 6">ST-119</strain>
    </source>
</reference>
<dbReference type="Pfam" id="PF13407">
    <property type="entry name" value="Peripla_BP_4"/>
    <property type="match status" value="1"/>
</dbReference>
<dbReference type="PROSITE" id="PS50932">
    <property type="entry name" value="HTH_LACI_2"/>
    <property type="match status" value="1"/>
</dbReference>
<evidence type="ECO:0000313" key="5">
    <source>
        <dbReference type="EMBL" id="MFL9844544.1"/>
    </source>
</evidence>
<dbReference type="InterPro" id="IPR025997">
    <property type="entry name" value="SBP_2_dom"/>
</dbReference>
<dbReference type="EMBL" id="JBELPZ010000007">
    <property type="protein sequence ID" value="MFL9844544.1"/>
    <property type="molecule type" value="Genomic_DNA"/>
</dbReference>
<accession>A0ABW8YW50</accession>